<feature type="transmembrane region" description="Helical" evidence="1">
    <location>
        <begin position="174"/>
        <end position="197"/>
    </location>
</feature>
<name>A0A927W601_9CLOT</name>
<evidence type="ECO:0000313" key="3">
    <source>
        <dbReference type="Proteomes" id="UP000768462"/>
    </source>
</evidence>
<dbReference type="AlphaFoldDB" id="A0A927W601"/>
<evidence type="ECO:0000313" key="2">
    <source>
        <dbReference type="EMBL" id="MBE6061208.1"/>
    </source>
</evidence>
<keyword evidence="1" id="KW-0472">Membrane</keyword>
<dbReference type="PANTHER" id="PTHR36111:SF2">
    <property type="entry name" value="INNER MEMBRANE PROTEIN"/>
    <property type="match status" value="1"/>
</dbReference>
<comment type="caution">
    <text evidence="2">The sequence shown here is derived from an EMBL/GenBank/DDBJ whole genome shotgun (WGS) entry which is preliminary data.</text>
</comment>
<sequence length="226" mass="23961">MLGTIVNTVAVIIGGAIGILLKRGLPEKISDTVMKGLALSTLYIGISGVLKGKNTIILIISIVLGAIIGEAVDLDDKLNSFGNFIERKFKSKDKNTSIAEGLVTASLLFCVGAMAVVGSLQSGLTGNNEILFTKSILDFVAAIIFASSLGVGVIFSSIFIFIYQGTLTLLAQFISPYLGEVVVAEMTCVGSLLIIALALNMMKVSKFKVMNYVPAIFLPVIIYLFI</sequence>
<dbReference type="Pfam" id="PF04474">
    <property type="entry name" value="DUF554"/>
    <property type="match status" value="1"/>
</dbReference>
<feature type="transmembrane region" description="Helical" evidence="1">
    <location>
        <begin position="6"/>
        <end position="25"/>
    </location>
</feature>
<organism evidence="2 3">
    <name type="scientific">Clostridium sulfidigenes</name>
    <dbReference type="NCBI Taxonomy" id="318464"/>
    <lineage>
        <taxon>Bacteria</taxon>
        <taxon>Bacillati</taxon>
        <taxon>Bacillota</taxon>
        <taxon>Clostridia</taxon>
        <taxon>Eubacteriales</taxon>
        <taxon>Clostridiaceae</taxon>
        <taxon>Clostridium</taxon>
    </lineage>
</organism>
<evidence type="ECO:0000256" key="1">
    <source>
        <dbReference type="SAM" id="Phobius"/>
    </source>
</evidence>
<dbReference type="InterPro" id="IPR007563">
    <property type="entry name" value="DUF554"/>
</dbReference>
<gene>
    <name evidence="2" type="ORF">E7215_13710</name>
</gene>
<reference evidence="2" key="1">
    <citation type="submission" date="2019-04" db="EMBL/GenBank/DDBJ databases">
        <title>Evolution of Biomass-Degrading Anaerobic Consortia Revealed by Metagenomics.</title>
        <authorList>
            <person name="Peng X."/>
        </authorList>
    </citation>
    <scope>NUCLEOTIDE SEQUENCE</scope>
    <source>
        <strain evidence="2">SIG254</strain>
    </source>
</reference>
<feature type="transmembrane region" description="Helical" evidence="1">
    <location>
        <begin position="139"/>
        <end position="162"/>
    </location>
</feature>
<dbReference type="EMBL" id="SVCM01000156">
    <property type="protein sequence ID" value="MBE6061208.1"/>
    <property type="molecule type" value="Genomic_DNA"/>
</dbReference>
<keyword evidence="1" id="KW-0812">Transmembrane</keyword>
<proteinExistence type="predicted"/>
<feature type="transmembrane region" description="Helical" evidence="1">
    <location>
        <begin position="209"/>
        <end position="225"/>
    </location>
</feature>
<keyword evidence="1" id="KW-1133">Transmembrane helix</keyword>
<feature type="transmembrane region" description="Helical" evidence="1">
    <location>
        <begin position="95"/>
        <end position="119"/>
    </location>
</feature>
<dbReference type="PANTHER" id="PTHR36111">
    <property type="entry name" value="INNER MEMBRANE PROTEIN-RELATED"/>
    <property type="match status" value="1"/>
</dbReference>
<dbReference type="Proteomes" id="UP000768462">
    <property type="component" value="Unassembled WGS sequence"/>
</dbReference>
<accession>A0A927W601</accession>
<protein>
    <submittedName>
        <fullName evidence="2">DUF554 domain-containing protein</fullName>
    </submittedName>
</protein>